<gene>
    <name evidence="2" type="ORF">ACFONP_11760</name>
</gene>
<dbReference type="PIRSF" id="PIRSF012318">
    <property type="entry name" value="UCP012318"/>
    <property type="match status" value="1"/>
</dbReference>
<name>A0ABV7MF31_9PROT</name>
<reference evidence="3" key="1">
    <citation type="journal article" date="2019" name="Int. J. Syst. Evol. Microbiol.">
        <title>The Global Catalogue of Microorganisms (GCM) 10K type strain sequencing project: providing services to taxonomists for standard genome sequencing and annotation.</title>
        <authorList>
            <consortium name="The Broad Institute Genomics Platform"/>
            <consortium name="The Broad Institute Genome Sequencing Center for Infectious Disease"/>
            <person name="Wu L."/>
            <person name="Ma J."/>
        </authorList>
    </citation>
    <scope>NUCLEOTIDE SEQUENCE [LARGE SCALE GENOMIC DNA]</scope>
    <source>
        <strain evidence="3">KCTC 22245</strain>
    </source>
</reference>
<feature type="region of interest" description="Disordered" evidence="1">
    <location>
        <begin position="40"/>
        <end position="69"/>
    </location>
</feature>
<evidence type="ECO:0000313" key="3">
    <source>
        <dbReference type="Proteomes" id="UP001595607"/>
    </source>
</evidence>
<dbReference type="EMBL" id="JBHRVA010000003">
    <property type="protein sequence ID" value="MFC3303407.1"/>
    <property type="molecule type" value="Genomic_DNA"/>
</dbReference>
<dbReference type="Pfam" id="PF04305">
    <property type="entry name" value="DUF455"/>
    <property type="match status" value="1"/>
</dbReference>
<dbReference type="Proteomes" id="UP001595607">
    <property type="component" value="Unassembled WGS sequence"/>
</dbReference>
<dbReference type="InterPro" id="IPR007402">
    <property type="entry name" value="DUF455"/>
</dbReference>
<dbReference type="PANTHER" id="PTHR42782">
    <property type="entry name" value="SI:CH73-314G15.3"/>
    <property type="match status" value="1"/>
</dbReference>
<dbReference type="InterPro" id="IPR011197">
    <property type="entry name" value="UCP012318"/>
</dbReference>
<dbReference type="RefSeq" id="WP_189575959.1">
    <property type="nucleotide sequence ID" value="NZ_BMXU01000002.1"/>
</dbReference>
<dbReference type="CDD" id="cd00657">
    <property type="entry name" value="Ferritin_like"/>
    <property type="match status" value="1"/>
</dbReference>
<sequence length="268" mass="29296">MKPHWDEAARGILLEGDADRKAALAQDVLARAETFDLSLAPRLGPPERPARPEKPVLVPPQEVPRRGLGSDRGRAALLHALAHIELNAIDLAADMALRFAGAVPDHLRASFVHDWLRVSGEEGLHFSLLRARLDAYGTDYGDYPAHDGLWDAARKTSGDVLGRLAVAPMILEARGLDVTPGLIAKLEAVGDTGSAAVLQRIYDDEIGHVRAGTRWFRSLAESRGADPAATFQNCVMRYYPQGPKRPFNDPARAQAELPRDWYEGVSPH</sequence>
<accession>A0ABV7MF31</accession>
<keyword evidence="3" id="KW-1185">Reference proteome</keyword>
<evidence type="ECO:0000256" key="1">
    <source>
        <dbReference type="SAM" id="MobiDB-lite"/>
    </source>
</evidence>
<dbReference type="SUPFAM" id="SSF47240">
    <property type="entry name" value="Ferritin-like"/>
    <property type="match status" value="1"/>
</dbReference>
<protein>
    <submittedName>
        <fullName evidence="2">Ferritin-like domain-containing protein</fullName>
    </submittedName>
</protein>
<evidence type="ECO:0000313" key="2">
    <source>
        <dbReference type="EMBL" id="MFC3303407.1"/>
    </source>
</evidence>
<proteinExistence type="predicted"/>
<dbReference type="InterPro" id="IPR009078">
    <property type="entry name" value="Ferritin-like_SF"/>
</dbReference>
<comment type="caution">
    <text evidence="2">The sequence shown here is derived from an EMBL/GenBank/DDBJ whole genome shotgun (WGS) entry which is preliminary data.</text>
</comment>
<organism evidence="2 3">
    <name type="scientific">Parvularcula lutaonensis</name>
    <dbReference type="NCBI Taxonomy" id="491923"/>
    <lineage>
        <taxon>Bacteria</taxon>
        <taxon>Pseudomonadati</taxon>
        <taxon>Pseudomonadota</taxon>
        <taxon>Alphaproteobacteria</taxon>
        <taxon>Parvularculales</taxon>
        <taxon>Parvularculaceae</taxon>
        <taxon>Parvularcula</taxon>
    </lineage>
</organism>
<dbReference type="PANTHER" id="PTHR42782:SF4">
    <property type="entry name" value="DUF455 DOMAIN-CONTAINING PROTEIN"/>
    <property type="match status" value="1"/>
</dbReference>